<evidence type="ECO:0000313" key="2">
    <source>
        <dbReference type="EMBL" id="KAL0811812.1"/>
    </source>
</evidence>
<dbReference type="Proteomes" id="UP001549921">
    <property type="component" value="Unassembled WGS sequence"/>
</dbReference>
<evidence type="ECO:0000259" key="1">
    <source>
        <dbReference type="Pfam" id="PF03184"/>
    </source>
</evidence>
<feature type="domain" description="DDE-1" evidence="1">
    <location>
        <begin position="133"/>
        <end position="233"/>
    </location>
</feature>
<dbReference type="Pfam" id="PF03184">
    <property type="entry name" value="DDE_1"/>
    <property type="match status" value="1"/>
</dbReference>
<comment type="caution">
    <text evidence="2">The sequence shown here is derived from an EMBL/GenBank/DDBJ whole genome shotgun (WGS) entry which is preliminary data.</text>
</comment>
<proteinExistence type="predicted"/>
<reference evidence="2 3" key="1">
    <citation type="submission" date="2024-06" db="EMBL/GenBank/DDBJ databases">
        <title>A chromosome-level genome assembly of beet webworm, Loxostege sticticalis.</title>
        <authorList>
            <person name="Zhang Y."/>
        </authorList>
    </citation>
    <scope>NUCLEOTIDE SEQUENCE [LARGE SCALE GENOMIC DNA]</scope>
    <source>
        <strain evidence="2">AQ028</strain>
        <tissue evidence="2">Male pupae</tissue>
    </source>
</reference>
<evidence type="ECO:0000313" key="3">
    <source>
        <dbReference type="Proteomes" id="UP001549921"/>
    </source>
</evidence>
<protein>
    <recommendedName>
        <fullName evidence="1">DDE-1 domain-containing protein</fullName>
    </recommendedName>
</protein>
<sequence>MKKQGGQNALDEDTEHHIVQYLNVCSDWGYPLVTYDLRIMVKLYLDTMGITHKRFKDNMPGPDFASRFLKRHKDSISLRLCQNIKKSRARVSPDTIEKYFEELEETLKEIDPNNIINYDETNLSDDPAAGVLLPAYVIYKATNVYDSWTTGGLKGARYDRTAAGWIDGNTFEDYGKSIVIPFYKDKPGKKILIGDNLSSHLSIEVIRIYEENNISFVFQPCLRYATQVLSQTVGTNMGYLAGKME</sequence>
<accession>A0ABD0SD85</accession>
<organism evidence="2 3">
    <name type="scientific">Loxostege sticticalis</name>
    <name type="common">Beet webworm moth</name>
    <dbReference type="NCBI Taxonomy" id="481309"/>
    <lineage>
        <taxon>Eukaryota</taxon>
        <taxon>Metazoa</taxon>
        <taxon>Ecdysozoa</taxon>
        <taxon>Arthropoda</taxon>
        <taxon>Hexapoda</taxon>
        <taxon>Insecta</taxon>
        <taxon>Pterygota</taxon>
        <taxon>Neoptera</taxon>
        <taxon>Endopterygota</taxon>
        <taxon>Lepidoptera</taxon>
        <taxon>Glossata</taxon>
        <taxon>Ditrysia</taxon>
        <taxon>Pyraloidea</taxon>
        <taxon>Crambidae</taxon>
        <taxon>Pyraustinae</taxon>
        <taxon>Loxostege</taxon>
    </lineage>
</organism>
<name>A0ABD0SD85_LOXSC</name>
<dbReference type="InterPro" id="IPR004875">
    <property type="entry name" value="DDE_SF_endonuclease_dom"/>
</dbReference>
<gene>
    <name evidence="2" type="ORF">ABMA28_009240</name>
</gene>
<dbReference type="EMBL" id="JBEDNZ010000023">
    <property type="protein sequence ID" value="KAL0811812.1"/>
    <property type="molecule type" value="Genomic_DNA"/>
</dbReference>
<dbReference type="AlphaFoldDB" id="A0ABD0SD85"/>